<evidence type="ECO:0000313" key="5">
    <source>
        <dbReference type="EMBL" id="GGX67471.1"/>
    </source>
</evidence>
<protein>
    <submittedName>
        <fullName evidence="5">AraC family transcriptional regulator</fullName>
    </submittedName>
</protein>
<gene>
    <name evidence="5" type="ORF">GCM10007392_38860</name>
</gene>
<dbReference type="InterPro" id="IPR014710">
    <property type="entry name" value="RmlC-like_jellyroll"/>
</dbReference>
<dbReference type="InterPro" id="IPR009057">
    <property type="entry name" value="Homeodomain-like_sf"/>
</dbReference>
<dbReference type="InterPro" id="IPR003313">
    <property type="entry name" value="AraC-bd"/>
</dbReference>
<dbReference type="PROSITE" id="PS00041">
    <property type="entry name" value="HTH_ARAC_FAMILY_1"/>
    <property type="match status" value="1"/>
</dbReference>
<reference evidence="5" key="2">
    <citation type="submission" date="2020-09" db="EMBL/GenBank/DDBJ databases">
        <authorList>
            <person name="Sun Q."/>
            <person name="Kim S."/>
        </authorList>
    </citation>
    <scope>NUCLEOTIDE SEQUENCE</scope>
    <source>
        <strain evidence="5">KCTC 22169</strain>
    </source>
</reference>
<dbReference type="PROSITE" id="PS01124">
    <property type="entry name" value="HTH_ARAC_FAMILY_2"/>
    <property type="match status" value="1"/>
</dbReference>
<dbReference type="SMART" id="SM00342">
    <property type="entry name" value="HTH_ARAC"/>
    <property type="match status" value="1"/>
</dbReference>
<keyword evidence="2" id="KW-0238">DNA-binding</keyword>
<evidence type="ECO:0000256" key="2">
    <source>
        <dbReference type="ARBA" id="ARBA00023125"/>
    </source>
</evidence>
<dbReference type="SUPFAM" id="SSF51215">
    <property type="entry name" value="Regulatory protein AraC"/>
    <property type="match status" value="1"/>
</dbReference>
<dbReference type="InterPro" id="IPR037923">
    <property type="entry name" value="HTH-like"/>
</dbReference>
<dbReference type="Pfam" id="PF02311">
    <property type="entry name" value="AraC_binding"/>
    <property type="match status" value="1"/>
</dbReference>
<dbReference type="GO" id="GO:0003700">
    <property type="term" value="F:DNA-binding transcription factor activity"/>
    <property type="evidence" value="ECO:0007669"/>
    <property type="project" value="InterPro"/>
</dbReference>
<dbReference type="InterPro" id="IPR018060">
    <property type="entry name" value="HTH_AraC"/>
</dbReference>
<feature type="domain" description="HTH araC/xylS-type" evidence="4">
    <location>
        <begin position="183"/>
        <end position="281"/>
    </location>
</feature>
<dbReference type="AlphaFoldDB" id="A0A918KMK4"/>
<sequence length="296" mass="34500">MSLHPELELVQEHEHSLRYLSHGADSPLIRWHYHREYELHLIRRTRGKAFVGDYIGMFRPGTVFLCGPNLPHNWITTHDESPGIRDEVVNFSDELMQALATTMPEFRAFRPMLDDARYGLEFSEATTRPLIPLFERIGESRGTNQVLNFLSLMNALVKAGDYRILSTRSYEENTDPMMEDRVNTVVEYLARNYQREITLEEVAGLLHLSPNFFSRYFKKATGRRFIDFVIRLRISKACERLELTNDPITNICYEVGYANVANFNRQFLKIKGMTPRQYRESLSLRNARTTPDTDPS</sequence>
<keyword evidence="1" id="KW-0805">Transcription regulation</keyword>
<dbReference type="RefSeq" id="WP_189611856.1">
    <property type="nucleotide sequence ID" value="NZ_BMXR01000011.1"/>
</dbReference>
<comment type="caution">
    <text evidence="5">The sequence shown here is derived from an EMBL/GenBank/DDBJ whole genome shotgun (WGS) entry which is preliminary data.</text>
</comment>
<dbReference type="InterPro" id="IPR018062">
    <property type="entry name" value="HTH_AraC-typ_CS"/>
</dbReference>
<dbReference type="PANTHER" id="PTHR43280:SF27">
    <property type="entry name" value="TRANSCRIPTIONAL REGULATOR MTLR"/>
    <property type="match status" value="1"/>
</dbReference>
<evidence type="ECO:0000256" key="3">
    <source>
        <dbReference type="ARBA" id="ARBA00023163"/>
    </source>
</evidence>
<accession>A0A918KMK4</accession>
<keyword evidence="3" id="KW-0804">Transcription</keyword>
<name>A0A918KMK4_9GAMM</name>
<evidence type="ECO:0000256" key="1">
    <source>
        <dbReference type="ARBA" id="ARBA00023015"/>
    </source>
</evidence>
<proteinExistence type="predicted"/>
<organism evidence="5 6">
    <name type="scientific">Saccharospirillum salsuginis</name>
    <dbReference type="NCBI Taxonomy" id="418750"/>
    <lineage>
        <taxon>Bacteria</taxon>
        <taxon>Pseudomonadati</taxon>
        <taxon>Pseudomonadota</taxon>
        <taxon>Gammaproteobacteria</taxon>
        <taxon>Oceanospirillales</taxon>
        <taxon>Saccharospirillaceae</taxon>
        <taxon>Saccharospirillum</taxon>
    </lineage>
</organism>
<reference evidence="5" key="1">
    <citation type="journal article" date="2014" name="Int. J. Syst. Evol. Microbiol.">
        <title>Complete genome sequence of Corynebacterium casei LMG S-19264T (=DSM 44701T), isolated from a smear-ripened cheese.</title>
        <authorList>
            <consortium name="US DOE Joint Genome Institute (JGI-PGF)"/>
            <person name="Walter F."/>
            <person name="Albersmeier A."/>
            <person name="Kalinowski J."/>
            <person name="Ruckert C."/>
        </authorList>
    </citation>
    <scope>NUCLEOTIDE SEQUENCE</scope>
    <source>
        <strain evidence="5">KCTC 22169</strain>
    </source>
</reference>
<evidence type="ECO:0000313" key="6">
    <source>
        <dbReference type="Proteomes" id="UP000626148"/>
    </source>
</evidence>
<dbReference type="PANTHER" id="PTHR43280">
    <property type="entry name" value="ARAC-FAMILY TRANSCRIPTIONAL REGULATOR"/>
    <property type="match status" value="1"/>
</dbReference>
<dbReference type="Proteomes" id="UP000626148">
    <property type="component" value="Unassembled WGS sequence"/>
</dbReference>
<dbReference type="EMBL" id="BMXR01000011">
    <property type="protein sequence ID" value="GGX67471.1"/>
    <property type="molecule type" value="Genomic_DNA"/>
</dbReference>
<dbReference type="SUPFAM" id="SSF46689">
    <property type="entry name" value="Homeodomain-like"/>
    <property type="match status" value="2"/>
</dbReference>
<evidence type="ECO:0000259" key="4">
    <source>
        <dbReference type="PROSITE" id="PS01124"/>
    </source>
</evidence>
<keyword evidence="6" id="KW-1185">Reference proteome</keyword>
<dbReference type="Gene3D" id="1.10.10.60">
    <property type="entry name" value="Homeodomain-like"/>
    <property type="match status" value="2"/>
</dbReference>
<dbReference type="Gene3D" id="2.60.120.10">
    <property type="entry name" value="Jelly Rolls"/>
    <property type="match status" value="1"/>
</dbReference>
<dbReference type="Pfam" id="PF12833">
    <property type="entry name" value="HTH_18"/>
    <property type="match status" value="1"/>
</dbReference>
<dbReference type="GO" id="GO:0043565">
    <property type="term" value="F:sequence-specific DNA binding"/>
    <property type="evidence" value="ECO:0007669"/>
    <property type="project" value="InterPro"/>
</dbReference>